<accession>A0A226ET41</accession>
<feature type="transmembrane region" description="Helical" evidence="1">
    <location>
        <begin position="192"/>
        <end position="209"/>
    </location>
</feature>
<dbReference type="InterPro" id="IPR000719">
    <property type="entry name" value="Prot_kinase_dom"/>
</dbReference>
<feature type="transmembrane region" description="Helical" evidence="1">
    <location>
        <begin position="126"/>
        <end position="146"/>
    </location>
</feature>
<evidence type="ECO:0000256" key="1">
    <source>
        <dbReference type="SAM" id="Phobius"/>
    </source>
</evidence>
<keyword evidence="3" id="KW-0675">Receptor</keyword>
<evidence type="ECO:0000313" key="4">
    <source>
        <dbReference type="Proteomes" id="UP000198287"/>
    </source>
</evidence>
<dbReference type="PANTHER" id="PTHR24416">
    <property type="entry name" value="TYROSINE-PROTEIN KINASE RECEPTOR"/>
    <property type="match status" value="1"/>
</dbReference>
<dbReference type="InterPro" id="IPR050122">
    <property type="entry name" value="RTK"/>
</dbReference>
<dbReference type="OMA" id="NILEWAY"/>
<keyword evidence="1" id="KW-0472">Membrane</keyword>
<protein>
    <submittedName>
        <fullName evidence="3">Fibroblast growth factor receptor</fullName>
    </submittedName>
</protein>
<sequence>MYFCGRYSISEAVLSIAVADILFSTGSLLVHTAESVFLSSFKSSTTSPISGSDENVIFKYDHVNVSTTPNPFAEWVHPDPPNVTAQFPSEKLILPSEMSEEVKLHGKILQKNCKIAKKSSRSILCWAYMGLHLVNILMACVLFQAVTQENILKCISYLVITPLLIGLAYASVLYHIFVLGLSPFYYAPTMYPAYWAWKAASLFIVSKYLQQIRDTGRKRKRRDEYYQLGGGGGGDSPTRTTSLINKGTWSDNQQIDDDDEVPLLPRKFDIMEDKLKLDHQTCLGFDDDHAIIRGFLASTSGDGEFGEIAVTLKTLKVTTPTIPHSGRLLKEANLLAFIGEHDSILKFLGVCCKSSLKEKVFLVSEYYPKGRLDAFLKDCVNTYDGKTFTNLLDIGQDRIMVSSTRKQPELPNFDTLNILEWAYQICNGMEFLHQKRIIHGCLQAKSIIIISSNTIKIWDFGFARKLKSSNYTVKREDLPNRFPWRWSALECLTTPASDPIRFSTRSDVWAFSVLIWEIFALGNVPYGAWESDIVRGLLNGVRLEKPKNSSQQLYEIMLACWRPDPLDRPNFALLKLFFQQFLSSLRNSSQLH</sequence>
<dbReference type="InterPro" id="IPR001245">
    <property type="entry name" value="Ser-Thr/Tyr_kinase_cat_dom"/>
</dbReference>
<keyword evidence="1" id="KW-0812">Transmembrane</keyword>
<dbReference type="AlphaFoldDB" id="A0A226ET41"/>
<dbReference type="Proteomes" id="UP000198287">
    <property type="component" value="Unassembled WGS sequence"/>
</dbReference>
<dbReference type="EMBL" id="LNIX01000002">
    <property type="protein sequence ID" value="OXA60782.1"/>
    <property type="molecule type" value="Genomic_DNA"/>
</dbReference>
<dbReference type="PRINTS" id="PR00109">
    <property type="entry name" value="TYRKINASE"/>
</dbReference>
<feature type="transmembrane region" description="Helical" evidence="1">
    <location>
        <begin position="158"/>
        <end position="186"/>
    </location>
</feature>
<dbReference type="SUPFAM" id="SSF56112">
    <property type="entry name" value="Protein kinase-like (PK-like)"/>
    <property type="match status" value="1"/>
</dbReference>
<dbReference type="GO" id="GO:0005886">
    <property type="term" value="C:plasma membrane"/>
    <property type="evidence" value="ECO:0007669"/>
    <property type="project" value="TreeGrafter"/>
</dbReference>
<dbReference type="PANTHER" id="PTHR24416:SF600">
    <property type="entry name" value="PDGF- AND VEGF-RECEPTOR RELATED, ISOFORM J"/>
    <property type="match status" value="1"/>
</dbReference>
<dbReference type="PROSITE" id="PS50011">
    <property type="entry name" value="PROTEIN_KINASE_DOM"/>
    <property type="match status" value="1"/>
</dbReference>
<reference evidence="3 4" key="1">
    <citation type="submission" date="2015-12" db="EMBL/GenBank/DDBJ databases">
        <title>The genome of Folsomia candida.</title>
        <authorList>
            <person name="Faddeeva A."/>
            <person name="Derks M.F."/>
            <person name="Anvar Y."/>
            <person name="Smit S."/>
            <person name="Van Straalen N."/>
            <person name="Roelofs D."/>
        </authorList>
    </citation>
    <scope>NUCLEOTIDE SEQUENCE [LARGE SCALE GENOMIC DNA]</scope>
    <source>
        <strain evidence="3 4">VU population</strain>
        <tissue evidence="3">Whole body</tissue>
    </source>
</reference>
<name>A0A226ET41_FOLCA</name>
<dbReference type="GO" id="GO:0007169">
    <property type="term" value="P:cell surface receptor protein tyrosine kinase signaling pathway"/>
    <property type="evidence" value="ECO:0007669"/>
    <property type="project" value="TreeGrafter"/>
</dbReference>
<gene>
    <name evidence="3" type="ORF">Fcan01_04129</name>
</gene>
<dbReference type="GO" id="GO:0043235">
    <property type="term" value="C:receptor complex"/>
    <property type="evidence" value="ECO:0007669"/>
    <property type="project" value="TreeGrafter"/>
</dbReference>
<proteinExistence type="predicted"/>
<dbReference type="Pfam" id="PF07714">
    <property type="entry name" value="PK_Tyr_Ser-Thr"/>
    <property type="match status" value="1"/>
</dbReference>
<evidence type="ECO:0000259" key="2">
    <source>
        <dbReference type="PROSITE" id="PS50011"/>
    </source>
</evidence>
<organism evidence="3 4">
    <name type="scientific">Folsomia candida</name>
    <name type="common">Springtail</name>
    <dbReference type="NCBI Taxonomy" id="158441"/>
    <lineage>
        <taxon>Eukaryota</taxon>
        <taxon>Metazoa</taxon>
        <taxon>Ecdysozoa</taxon>
        <taxon>Arthropoda</taxon>
        <taxon>Hexapoda</taxon>
        <taxon>Collembola</taxon>
        <taxon>Entomobryomorpha</taxon>
        <taxon>Isotomoidea</taxon>
        <taxon>Isotomidae</taxon>
        <taxon>Proisotominae</taxon>
        <taxon>Folsomia</taxon>
    </lineage>
</organism>
<dbReference type="GO" id="GO:0004714">
    <property type="term" value="F:transmembrane receptor protein tyrosine kinase activity"/>
    <property type="evidence" value="ECO:0007669"/>
    <property type="project" value="TreeGrafter"/>
</dbReference>
<evidence type="ECO:0000313" key="3">
    <source>
        <dbReference type="EMBL" id="OXA60782.1"/>
    </source>
</evidence>
<comment type="caution">
    <text evidence="3">The sequence shown here is derived from an EMBL/GenBank/DDBJ whole genome shotgun (WGS) entry which is preliminary data.</text>
</comment>
<dbReference type="Gene3D" id="1.10.510.10">
    <property type="entry name" value="Transferase(Phosphotransferase) domain 1"/>
    <property type="match status" value="1"/>
</dbReference>
<keyword evidence="1" id="KW-1133">Transmembrane helix</keyword>
<dbReference type="GO" id="GO:0005524">
    <property type="term" value="F:ATP binding"/>
    <property type="evidence" value="ECO:0007669"/>
    <property type="project" value="InterPro"/>
</dbReference>
<keyword evidence="4" id="KW-1185">Reference proteome</keyword>
<dbReference type="OrthoDB" id="9943809at2759"/>
<dbReference type="InterPro" id="IPR011009">
    <property type="entry name" value="Kinase-like_dom_sf"/>
</dbReference>
<feature type="domain" description="Protein kinase" evidence="2">
    <location>
        <begin position="277"/>
        <end position="582"/>
    </location>
</feature>